<dbReference type="Proteomes" id="UP000001194">
    <property type="component" value="Unassembled WGS sequence"/>
</dbReference>
<sequence length="625" mass="68966">MVLQPWTTSSCEPVPIHQAYFLEYVVAHLKQEEVYLKVRELAGGSPPGSKAFLSKYQTGLKYIVEGLPPTEKRVYEAMAKEWSEEAPPADVQRNDEFGVPDSAQKFEVMFKEQVLEISKAWITYCKHIKDLMANVPAENGTVIQDCGKKKICLQLEGDLPILPPPPVGGHEHAETLQAMIREFITIHYQLACGKKTPTPWTSLATHQLILWDTQMWPARVMVRDPSKIVLNDCRKIVQLWRERQSEGGAKDTFKFKFYPVGDGIQPAIYNTQFETLPTSAVIDTPTVPPALPSPTPSEGASTPTARECPTASQPVSYPMPSEESTPAASRRPPTVDMPSSHTSLPDTFFQGRITPMGPPVPSIPTPAITPEPQTAPSDRAFTPAAEESPTMQTTPTQVLPSIPTPGITPEPRSAPTNTLVSGPQVLTAQAIGRNRGGDKEVESDPTTNKRTMTHEPESDPSTDEDGGRRRIQARLQKALEAQSPERGPEDNHEDLPPRVGRKKTKSISGKKKTKTRKTSSLPNQDNHSTNNDDNPAEEHQLPCRKKKPTRPISPHLPSDSTPIGGVAPRGRKAKKTPATQEDFSPSPSGSDEDAPEEPRYRKRGGNARWSKERLISIQHLQFLLL</sequence>
<reference evidence="2 3" key="1">
    <citation type="journal article" date="2008" name="Nature">
        <title>The genome of Laccaria bicolor provides insights into mycorrhizal symbiosis.</title>
        <authorList>
            <person name="Martin F."/>
            <person name="Aerts A."/>
            <person name="Ahren D."/>
            <person name="Brun A."/>
            <person name="Danchin E.G.J."/>
            <person name="Duchaussoy F."/>
            <person name="Gibon J."/>
            <person name="Kohler A."/>
            <person name="Lindquist E."/>
            <person name="Pereda V."/>
            <person name="Salamov A."/>
            <person name="Shapiro H.J."/>
            <person name="Wuyts J."/>
            <person name="Blaudez D."/>
            <person name="Buee M."/>
            <person name="Brokstein P."/>
            <person name="Canbaeck B."/>
            <person name="Cohen D."/>
            <person name="Courty P.E."/>
            <person name="Coutinho P.M."/>
            <person name="Delaruelle C."/>
            <person name="Detter J.C."/>
            <person name="Deveau A."/>
            <person name="DiFazio S."/>
            <person name="Duplessis S."/>
            <person name="Fraissinet-Tachet L."/>
            <person name="Lucic E."/>
            <person name="Frey-Klett P."/>
            <person name="Fourrey C."/>
            <person name="Feussner I."/>
            <person name="Gay G."/>
            <person name="Grimwood J."/>
            <person name="Hoegger P.J."/>
            <person name="Jain P."/>
            <person name="Kilaru S."/>
            <person name="Labbe J."/>
            <person name="Lin Y.C."/>
            <person name="Legue V."/>
            <person name="Le Tacon F."/>
            <person name="Marmeisse R."/>
            <person name="Melayah D."/>
            <person name="Montanini B."/>
            <person name="Muratet M."/>
            <person name="Nehls U."/>
            <person name="Niculita-Hirzel H."/>
            <person name="Oudot-Le Secq M.P."/>
            <person name="Peter M."/>
            <person name="Quesneville H."/>
            <person name="Rajashekar B."/>
            <person name="Reich M."/>
            <person name="Rouhier N."/>
            <person name="Schmutz J."/>
            <person name="Yin T."/>
            <person name="Chalot M."/>
            <person name="Henrissat B."/>
            <person name="Kuees U."/>
            <person name="Lucas S."/>
            <person name="Van de Peer Y."/>
            <person name="Podila G.K."/>
            <person name="Polle A."/>
            <person name="Pukkila P.J."/>
            <person name="Richardson P.M."/>
            <person name="Rouze P."/>
            <person name="Sanders I.R."/>
            <person name="Stajich J.E."/>
            <person name="Tunlid A."/>
            <person name="Tuskan G."/>
            <person name="Grigoriev I.V."/>
        </authorList>
    </citation>
    <scope>NUCLEOTIDE SEQUENCE [LARGE SCALE GENOMIC DNA]</scope>
    <source>
        <strain evidence="3">S238N-H82 / ATCC MYA-4686</strain>
    </source>
</reference>
<evidence type="ECO:0000313" key="3">
    <source>
        <dbReference type="Proteomes" id="UP000001194"/>
    </source>
</evidence>
<dbReference type="KEGG" id="lbc:LACBIDRAFT_330522"/>
<feature type="compositionally biased region" description="Polar residues" evidence="1">
    <location>
        <begin position="577"/>
        <end position="589"/>
    </location>
</feature>
<proteinExistence type="predicted"/>
<feature type="compositionally biased region" description="Polar residues" evidence="1">
    <location>
        <begin position="521"/>
        <end position="533"/>
    </location>
</feature>
<gene>
    <name evidence="2" type="ORF">LACBIDRAFT_330522</name>
</gene>
<feature type="region of interest" description="Disordered" evidence="1">
    <location>
        <begin position="284"/>
        <end position="611"/>
    </location>
</feature>
<dbReference type="GeneID" id="6080340"/>
<feature type="compositionally biased region" description="Polar residues" evidence="1">
    <location>
        <begin position="414"/>
        <end position="427"/>
    </location>
</feature>
<evidence type="ECO:0000256" key="1">
    <source>
        <dbReference type="SAM" id="MobiDB-lite"/>
    </source>
</evidence>
<dbReference type="EMBL" id="DS547117">
    <property type="protein sequence ID" value="EDR04582.1"/>
    <property type="molecule type" value="Genomic_DNA"/>
</dbReference>
<keyword evidence="3" id="KW-1185">Reference proteome</keyword>
<evidence type="ECO:0000313" key="2">
    <source>
        <dbReference type="EMBL" id="EDR04582.1"/>
    </source>
</evidence>
<feature type="compositionally biased region" description="Polar residues" evidence="1">
    <location>
        <begin position="298"/>
        <end position="315"/>
    </location>
</feature>
<organism evidence="3">
    <name type="scientific">Laccaria bicolor (strain S238N-H82 / ATCC MYA-4686)</name>
    <name type="common">Bicoloured deceiver</name>
    <name type="synonym">Laccaria laccata var. bicolor</name>
    <dbReference type="NCBI Taxonomy" id="486041"/>
    <lineage>
        <taxon>Eukaryota</taxon>
        <taxon>Fungi</taxon>
        <taxon>Dikarya</taxon>
        <taxon>Basidiomycota</taxon>
        <taxon>Agaricomycotina</taxon>
        <taxon>Agaricomycetes</taxon>
        <taxon>Agaricomycetidae</taxon>
        <taxon>Agaricales</taxon>
        <taxon>Agaricineae</taxon>
        <taxon>Hydnangiaceae</taxon>
        <taxon>Laccaria</taxon>
    </lineage>
</organism>
<dbReference type="OrthoDB" id="3002782at2759"/>
<protein>
    <submittedName>
        <fullName evidence="2">Predicted protein</fullName>
    </submittedName>
</protein>
<dbReference type="HOGENOM" id="CLU_029948_0_0_1"/>
<dbReference type="AlphaFoldDB" id="B0DLK3"/>
<dbReference type="InParanoid" id="B0DLK3"/>
<feature type="compositionally biased region" description="Pro residues" evidence="1">
    <location>
        <begin position="286"/>
        <end position="295"/>
    </location>
</feature>
<feature type="compositionally biased region" description="Basic and acidic residues" evidence="1">
    <location>
        <begin position="486"/>
        <end position="496"/>
    </location>
</feature>
<dbReference type="RefSeq" id="XP_001884754.1">
    <property type="nucleotide sequence ID" value="XM_001884719.1"/>
</dbReference>
<feature type="compositionally biased region" description="Basic residues" evidence="1">
    <location>
        <begin position="499"/>
        <end position="517"/>
    </location>
</feature>
<accession>B0DLK3</accession>
<name>B0DLK3_LACBS</name>
<feature type="compositionally biased region" description="Polar residues" evidence="1">
    <location>
        <begin position="389"/>
        <end position="399"/>
    </location>
</feature>
<feature type="compositionally biased region" description="Pro residues" evidence="1">
    <location>
        <begin position="356"/>
        <end position="369"/>
    </location>
</feature>